<dbReference type="AlphaFoldDB" id="A0A2T0QXD5"/>
<feature type="compositionally biased region" description="Basic and acidic residues" evidence="1">
    <location>
        <begin position="1"/>
        <end position="17"/>
    </location>
</feature>
<feature type="region of interest" description="Disordered" evidence="1">
    <location>
        <begin position="1"/>
        <end position="68"/>
    </location>
</feature>
<accession>A0A2T0QXD5</accession>
<feature type="transmembrane region" description="Helical" evidence="2">
    <location>
        <begin position="134"/>
        <end position="161"/>
    </location>
</feature>
<gene>
    <name evidence="3" type="ORF">CLV37_116106</name>
</gene>
<dbReference type="Proteomes" id="UP000238083">
    <property type="component" value="Unassembled WGS sequence"/>
</dbReference>
<evidence type="ECO:0000256" key="2">
    <source>
        <dbReference type="SAM" id="Phobius"/>
    </source>
</evidence>
<sequence length="256" mass="25719">MSESTDRGSHAAGDDGRTPGAQARTADDSPSLIHRPGGADTDHDGHHRTPGQEAANRKAPAAPPMDRRSVVEREKNALGGVKVGSAFFGWLTATGTAVLLTALLAATGTAVGLAGSNGLDAALTSAQRTAAGNAGTIGVAGAIAVLVVLLIAYFCGGYVAGRMARFNGAKQGVAVWVWAVVIAVVVAVLAAIVGNQYDVLGQLNSFPRIPVDSGDLTAGSVLTVVAAAVVALLGAVLGGLAGMRFHRRVDRAGLGR</sequence>
<proteinExistence type="predicted"/>
<comment type="caution">
    <text evidence="3">The sequence shown here is derived from an EMBL/GenBank/DDBJ whole genome shotgun (WGS) entry which is preliminary data.</text>
</comment>
<dbReference type="EMBL" id="PVZF01000016">
    <property type="protein sequence ID" value="PRY10553.1"/>
    <property type="molecule type" value="Genomic_DNA"/>
</dbReference>
<protein>
    <submittedName>
        <fullName evidence="3">Uncharacterized protein</fullName>
    </submittedName>
</protein>
<dbReference type="RefSeq" id="WP_106215284.1">
    <property type="nucleotide sequence ID" value="NZ_PVZF01000016.1"/>
</dbReference>
<keyword evidence="4" id="KW-1185">Reference proteome</keyword>
<organism evidence="3 4">
    <name type="scientific">Kineococcus rhizosphaerae</name>
    <dbReference type="NCBI Taxonomy" id="559628"/>
    <lineage>
        <taxon>Bacteria</taxon>
        <taxon>Bacillati</taxon>
        <taxon>Actinomycetota</taxon>
        <taxon>Actinomycetes</taxon>
        <taxon>Kineosporiales</taxon>
        <taxon>Kineosporiaceae</taxon>
        <taxon>Kineococcus</taxon>
    </lineage>
</organism>
<dbReference type="OrthoDB" id="5244723at2"/>
<feature type="transmembrane region" description="Helical" evidence="2">
    <location>
        <begin position="87"/>
        <end position="114"/>
    </location>
</feature>
<keyword evidence="2" id="KW-1133">Transmembrane helix</keyword>
<evidence type="ECO:0000313" key="3">
    <source>
        <dbReference type="EMBL" id="PRY10553.1"/>
    </source>
</evidence>
<evidence type="ECO:0000313" key="4">
    <source>
        <dbReference type="Proteomes" id="UP000238083"/>
    </source>
</evidence>
<feature type="transmembrane region" description="Helical" evidence="2">
    <location>
        <begin position="217"/>
        <end position="241"/>
    </location>
</feature>
<feature type="transmembrane region" description="Helical" evidence="2">
    <location>
        <begin position="173"/>
        <end position="197"/>
    </location>
</feature>
<reference evidence="3 4" key="1">
    <citation type="submission" date="2018-03" db="EMBL/GenBank/DDBJ databases">
        <title>Genomic Encyclopedia of Archaeal and Bacterial Type Strains, Phase II (KMG-II): from individual species to whole genera.</title>
        <authorList>
            <person name="Goeker M."/>
        </authorList>
    </citation>
    <scope>NUCLEOTIDE SEQUENCE [LARGE SCALE GENOMIC DNA]</scope>
    <source>
        <strain evidence="3 4">DSM 19711</strain>
    </source>
</reference>
<keyword evidence="2" id="KW-0812">Transmembrane</keyword>
<evidence type="ECO:0000256" key="1">
    <source>
        <dbReference type="SAM" id="MobiDB-lite"/>
    </source>
</evidence>
<name>A0A2T0QXD5_9ACTN</name>
<keyword evidence="2" id="KW-0472">Membrane</keyword>